<reference evidence="4" key="1">
    <citation type="submission" date="2020-08" db="EMBL/GenBank/DDBJ databases">
        <title>Whole genome shotgun sequence of Polymorphospora rubra NBRC 101157.</title>
        <authorList>
            <person name="Komaki H."/>
            <person name="Tamura T."/>
        </authorList>
    </citation>
    <scope>NUCLEOTIDE SEQUENCE</scope>
    <source>
        <strain evidence="4">NBRC 101157</strain>
    </source>
</reference>
<evidence type="ECO:0000259" key="3">
    <source>
        <dbReference type="PROSITE" id="PS50801"/>
    </source>
</evidence>
<dbReference type="InterPro" id="IPR036513">
    <property type="entry name" value="STAS_dom_sf"/>
</dbReference>
<evidence type="ECO:0000313" key="4">
    <source>
        <dbReference type="EMBL" id="BCJ65059.1"/>
    </source>
</evidence>
<proteinExistence type="inferred from homology"/>
<evidence type="ECO:0000256" key="2">
    <source>
        <dbReference type="RuleBase" id="RU003749"/>
    </source>
</evidence>
<comment type="similarity">
    <text evidence="1 2">Belongs to the anti-sigma-factor antagonist family.</text>
</comment>
<dbReference type="NCBIfam" id="TIGR00377">
    <property type="entry name" value="ant_ant_sig"/>
    <property type="match status" value="1"/>
</dbReference>
<sequence length="130" mass="13689">MDRPMDSEGQSRDAMSLVTRTVDGHTVLEVGGEVDLVSGTRLRERFLQLIDGGSRSVVVDLGGVTFIDSTGLGVLLGGLKRLRAVGGTFSLVCDKEPLLKIFRITALDQVFPIFATAEEALSAGQAGPAA</sequence>
<dbReference type="Pfam" id="PF01740">
    <property type="entry name" value="STAS"/>
    <property type="match status" value="1"/>
</dbReference>
<dbReference type="Proteomes" id="UP000680866">
    <property type="component" value="Chromosome"/>
</dbReference>
<dbReference type="RefSeq" id="WP_281425895.1">
    <property type="nucleotide sequence ID" value="NZ_AP023359.1"/>
</dbReference>
<dbReference type="PANTHER" id="PTHR33495:SF2">
    <property type="entry name" value="ANTI-SIGMA FACTOR ANTAGONIST TM_1081-RELATED"/>
    <property type="match status" value="1"/>
</dbReference>
<dbReference type="AlphaFoldDB" id="A0A810MYM0"/>
<evidence type="ECO:0000256" key="1">
    <source>
        <dbReference type="ARBA" id="ARBA00009013"/>
    </source>
</evidence>
<dbReference type="InterPro" id="IPR003658">
    <property type="entry name" value="Anti-sigma_ant"/>
</dbReference>
<accession>A0A810MYM0</accession>
<gene>
    <name evidence="4" type="primary">rsbV_1</name>
    <name evidence="4" type="ORF">Prubr_20800</name>
</gene>
<protein>
    <recommendedName>
        <fullName evidence="2">Anti-sigma factor antagonist</fullName>
    </recommendedName>
</protein>
<dbReference type="EMBL" id="AP023359">
    <property type="protein sequence ID" value="BCJ65059.1"/>
    <property type="molecule type" value="Genomic_DNA"/>
</dbReference>
<dbReference type="SUPFAM" id="SSF52091">
    <property type="entry name" value="SpoIIaa-like"/>
    <property type="match status" value="1"/>
</dbReference>
<dbReference type="PANTHER" id="PTHR33495">
    <property type="entry name" value="ANTI-SIGMA FACTOR ANTAGONIST TM_1081-RELATED-RELATED"/>
    <property type="match status" value="1"/>
</dbReference>
<dbReference type="PROSITE" id="PS50801">
    <property type="entry name" value="STAS"/>
    <property type="match status" value="1"/>
</dbReference>
<dbReference type="InterPro" id="IPR002645">
    <property type="entry name" value="STAS_dom"/>
</dbReference>
<dbReference type="CDD" id="cd07043">
    <property type="entry name" value="STAS_anti-anti-sigma_factors"/>
    <property type="match status" value="1"/>
</dbReference>
<dbReference type="GO" id="GO:0043856">
    <property type="term" value="F:anti-sigma factor antagonist activity"/>
    <property type="evidence" value="ECO:0007669"/>
    <property type="project" value="InterPro"/>
</dbReference>
<dbReference type="Gene3D" id="3.30.750.24">
    <property type="entry name" value="STAS domain"/>
    <property type="match status" value="1"/>
</dbReference>
<dbReference type="KEGG" id="pry:Prubr_20800"/>
<keyword evidence="5" id="KW-1185">Reference proteome</keyword>
<name>A0A810MYM0_9ACTN</name>
<feature type="domain" description="STAS" evidence="3">
    <location>
        <begin position="15"/>
        <end position="124"/>
    </location>
</feature>
<organism evidence="4 5">
    <name type="scientific">Polymorphospora rubra</name>
    <dbReference type="NCBI Taxonomy" id="338584"/>
    <lineage>
        <taxon>Bacteria</taxon>
        <taxon>Bacillati</taxon>
        <taxon>Actinomycetota</taxon>
        <taxon>Actinomycetes</taxon>
        <taxon>Micromonosporales</taxon>
        <taxon>Micromonosporaceae</taxon>
        <taxon>Polymorphospora</taxon>
    </lineage>
</organism>
<evidence type="ECO:0000313" key="5">
    <source>
        <dbReference type="Proteomes" id="UP000680866"/>
    </source>
</evidence>